<gene>
    <name evidence="1" type="ORF">HMPREF1576_00527</name>
</gene>
<evidence type="ECO:0000313" key="1">
    <source>
        <dbReference type="EMBL" id="EPI50968.1"/>
    </source>
</evidence>
<dbReference type="AlphaFoldDB" id="S4H4T7"/>
<comment type="caution">
    <text evidence="1">The sequence shown here is derived from an EMBL/GenBank/DDBJ whole genome shotgun (WGS) entry which is preliminary data.</text>
</comment>
<proteinExistence type="predicted"/>
<accession>S4H4T7</accession>
<sequence>MTLARVGAETFSGCANVLETVAIDTPASVATSQILVFDKSHLF</sequence>
<protein>
    <submittedName>
        <fullName evidence="1">Uncharacterized protein</fullName>
    </submittedName>
</protein>
<reference evidence="1 2" key="1">
    <citation type="submission" date="2013-06" db="EMBL/GenBank/DDBJ databases">
        <authorList>
            <person name="Weinstock G."/>
            <person name="Sodergren E."/>
            <person name="Lobos E.A."/>
            <person name="Fulton L."/>
            <person name="Fulton R."/>
            <person name="Courtney L."/>
            <person name="Fronick C."/>
            <person name="O'Laughlin M."/>
            <person name="Godfrey J."/>
            <person name="Wilson R.M."/>
            <person name="Miner T."/>
            <person name="Farmer C."/>
            <person name="Delehaunty K."/>
            <person name="Cordes M."/>
            <person name="Minx P."/>
            <person name="Tomlinson C."/>
            <person name="Chen J."/>
            <person name="Wollam A."/>
            <person name="Pepin K.H."/>
            <person name="Bhonagiri V."/>
            <person name="Zhang X."/>
            <person name="Warren W."/>
            <person name="Mitreva M."/>
            <person name="Mardis E.R."/>
            <person name="Wilson R.K."/>
        </authorList>
    </citation>
    <scope>NUCLEOTIDE SEQUENCE [LARGE SCALE GENOMIC DNA]</scope>
    <source>
        <strain evidence="1 2">JCP7719</strain>
    </source>
</reference>
<dbReference type="HOGENOM" id="CLU_3234082_0_0_11"/>
<dbReference type="Proteomes" id="UP000014601">
    <property type="component" value="Unassembled WGS sequence"/>
</dbReference>
<dbReference type="EMBL" id="ATJO01000037">
    <property type="protein sequence ID" value="EPI50968.1"/>
    <property type="molecule type" value="Genomic_DNA"/>
</dbReference>
<name>S4H4T7_9BIFI</name>
<evidence type="ECO:0000313" key="2">
    <source>
        <dbReference type="Proteomes" id="UP000014601"/>
    </source>
</evidence>
<organism evidence="1 2">
    <name type="scientific">Gardnerella pickettii JCP7719</name>
    <dbReference type="NCBI Taxonomy" id="1261061"/>
    <lineage>
        <taxon>Bacteria</taxon>
        <taxon>Bacillati</taxon>
        <taxon>Actinomycetota</taxon>
        <taxon>Actinomycetes</taxon>
        <taxon>Bifidobacteriales</taxon>
        <taxon>Bifidobacteriaceae</taxon>
        <taxon>Gardnerella</taxon>
        <taxon>Gardnerella pickettii</taxon>
    </lineage>
</organism>